<organism>
    <name type="scientific">Serpula lacrymans var. lacrymans (strain S7.9)</name>
    <name type="common">Dry rot fungus</name>
    <dbReference type="NCBI Taxonomy" id="578457"/>
    <lineage>
        <taxon>Eukaryota</taxon>
        <taxon>Fungi</taxon>
        <taxon>Dikarya</taxon>
        <taxon>Basidiomycota</taxon>
        <taxon>Agaricomycotina</taxon>
        <taxon>Agaricomycetes</taxon>
        <taxon>Agaricomycetidae</taxon>
        <taxon>Boletales</taxon>
        <taxon>Coniophorineae</taxon>
        <taxon>Serpulaceae</taxon>
        <taxon>Serpula</taxon>
    </lineage>
</organism>
<sequence length="323" mass="36063">MGGRAFLQTLPPNSFPRLHPKLYNAVKERLLQVLPELYGCVEVPPEAPEKLDHGDLDFVVALPLNLESPATTEDVKNALGATAAITLEGNRMSNYAIDVQVCDSKEQVESIVVFHGYGDLGIILFSLAQSYGLTLSPKGLKIGSPRPDPPVHLTSSPTAILDFFGLSMEIWKKGFTTQQAVFEFVASSRLFNPHRLEKPSKPSQKKVIDTRNMYRDFLLWAHEQPSAPNAPCGEDDVVTEALVKFSKKEEWDAMAKERYERAWIKENFNGKLVAEWTGLGWRGVKTLMYEIRKDVGGERMLVGKPIVELKQLTIDTKHSLGLS</sequence>
<proteinExistence type="predicted"/>
<name>F8NZE0_SERL9</name>
<reference evidence="1" key="1">
    <citation type="submission" date="2011-04" db="EMBL/GenBank/DDBJ databases">
        <title>Evolution of plant cell wall degrading machinery underlies the functional diversity of forest fungi.</title>
        <authorList>
            <consortium name="US DOE Joint Genome Institute (JGI-PGF)"/>
            <person name="Eastwood D.C."/>
            <person name="Floudas D."/>
            <person name="Binder M."/>
            <person name="Majcherczyk A."/>
            <person name="Schneider P."/>
            <person name="Aerts A."/>
            <person name="Asiegbu F.O."/>
            <person name="Baker S.E."/>
            <person name="Barry K."/>
            <person name="Bendiksby M."/>
            <person name="Blumentritt M."/>
            <person name="Coutinho P.M."/>
            <person name="Cullen D."/>
            <person name="Cullen D."/>
            <person name="Gathman A."/>
            <person name="Goodell B."/>
            <person name="Henrissat B."/>
            <person name="Ihrmark K."/>
            <person name="Kauserud H."/>
            <person name="Kohler A."/>
            <person name="LaButti K."/>
            <person name="Lapidus A."/>
            <person name="Lavin J.L."/>
            <person name="Lee Y.-H."/>
            <person name="Lindquist E."/>
            <person name="Lilly W."/>
            <person name="Lucas S."/>
            <person name="Morin E."/>
            <person name="Murat C."/>
            <person name="Oguiza J.A."/>
            <person name="Park J."/>
            <person name="Pisabarro A.G."/>
            <person name="Riley R."/>
            <person name="Rosling A."/>
            <person name="Salamov A."/>
            <person name="Schmidt O."/>
            <person name="Schmutz J."/>
            <person name="Skrede I."/>
            <person name="Stenlid J."/>
            <person name="Wiebenga A."/>
            <person name="Xie X."/>
            <person name="Kues U."/>
            <person name="Hibbett D.S."/>
            <person name="Hoffmeister D."/>
            <person name="Hogberg N."/>
            <person name="Martin F."/>
            <person name="Grigoriev I.V."/>
            <person name="Watkinson S.C."/>
        </authorList>
    </citation>
    <scope>NUCLEOTIDE SEQUENCE</scope>
    <source>
        <strain evidence="1">S7.9</strain>
    </source>
</reference>
<dbReference type="RefSeq" id="XP_007319722.1">
    <property type="nucleotide sequence ID" value="XM_007319660.1"/>
</dbReference>
<dbReference type="Proteomes" id="UP000008064">
    <property type="component" value="Unassembled WGS sequence"/>
</dbReference>
<protein>
    <submittedName>
        <fullName evidence="1">Uncharacterized protein</fullName>
    </submittedName>
</protein>
<dbReference type="AlphaFoldDB" id="F8NZE0"/>
<evidence type="ECO:0000313" key="1">
    <source>
        <dbReference type="EMBL" id="EGO23960.1"/>
    </source>
</evidence>
<dbReference type="HOGENOM" id="CLU_032494_2_0_1"/>
<gene>
    <name evidence="1" type="ORF">SERLADRAFT_409169</name>
</gene>
<dbReference type="GeneID" id="18812809"/>
<accession>F8NZE0</accession>
<dbReference type="KEGG" id="sla:SERLADRAFT_409169"/>
<dbReference type="EMBL" id="GL945435">
    <property type="protein sequence ID" value="EGO23960.1"/>
    <property type="molecule type" value="Genomic_DNA"/>
</dbReference>
<dbReference type="OrthoDB" id="4708870at2759"/>